<dbReference type="InterPro" id="IPR050879">
    <property type="entry name" value="Acyltransferase_3"/>
</dbReference>
<dbReference type="GO" id="GO:0016787">
    <property type="term" value="F:hydrolase activity"/>
    <property type="evidence" value="ECO:0007669"/>
    <property type="project" value="UniProtKB-KW"/>
</dbReference>
<dbReference type="Pfam" id="PF19040">
    <property type="entry name" value="SGNH"/>
    <property type="match status" value="1"/>
</dbReference>
<protein>
    <submittedName>
        <fullName evidence="4">Peptidoglycan/LPS O-acetylase OafA/YrhL, contains acyltransferase and SGNH-hydrolase domains</fullName>
    </submittedName>
</protein>
<keyword evidence="4" id="KW-0012">Acyltransferase</keyword>
<feature type="transmembrane region" description="Helical" evidence="1">
    <location>
        <begin position="263"/>
        <end position="287"/>
    </location>
</feature>
<dbReference type="InterPro" id="IPR002656">
    <property type="entry name" value="Acyl_transf_3_dom"/>
</dbReference>
<evidence type="ECO:0000259" key="2">
    <source>
        <dbReference type="Pfam" id="PF01757"/>
    </source>
</evidence>
<dbReference type="AlphaFoldDB" id="A0A1M7SHQ5"/>
<feature type="transmembrane region" description="Helical" evidence="1">
    <location>
        <begin position="83"/>
        <end position="103"/>
    </location>
</feature>
<feature type="domain" description="SGNH" evidence="3">
    <location>
        <begin position="313"/>
        <end position="534"/>
    </location>
</feature>
<dbReference type="PANTHER" id="PTHR23028">
    <property type="entry name" value="ACETYLTRANSFERASE"/>
    <property type="match status" value="1"/>
</dbReference>
<feature type="transmembrane region" description="Helical" evidence="1">
    <location>
        <begin position="215"/>
        <end position="242"/>
    </location>
</feature>
<proteinExistence type="predicted"/>
<dbReference type="GO" id="GO:0016020">
    <property type="term" value="C:membrane"/>
    <property type="evidence" value="ECO:0007669"/>
    <property type="project" value="TreeGrafter"/>
</dbReference>
<dbReference type="GO" id="GO:0009103">
    <property type="term" value="P:lipopolysaccharide biosynthetic process"/>
    <property type="evidence" value="ECO:0007669"/>
    <property type="project" value="TreeGrafter"/>
</dbReference>
<keyword evidence="5" id="KW-1185">Reference proteome</keyword>
<keyword evidence="4" id="KW-0378">Hydrolase</keyword>
<dbReference type="Proteomes" id="UP000184391">
    <property type="component" value="Unassembled WGS sequence"/>
</dbReference>
<dbReference type="PANTHER" id="PTHR23028:SF53">
    <property type="entry name" value="ACYL_TRANSF_3 DOMAIN-CONTAINING PROTEIN"/>
    <property type="match status" value="1"/>
</dbReference>
<gene>
    <name evidence="4" type="ORF">SAMN02745193_01725</name>
</gene>
<keyword evidence="4" id="KW-0808">Transferase</keyword>
<evidence type="ECO:0000259" key="3">
    <source>
        <dbReference type="Pfam" id="PF19040"/>
    </source>
</evidence>
<feature type="transmembrane region" description="Helical" evidence="1">
    <location>
        <begin position="192"/>
        <end position="209"/>
    </location>
</feature>
<evidence type="ECO:0000256" key="1">
    <source>
        <dbReference type="SAM" id="Phobius"/>
    </source>
</evidence>
<dbReference type="EMBL" id="FRDF01000009">
    <property type="protein sequence ID" value="SHN58003.1"/>
    <property type="molecule type" value="Genomic_DNA"/>
</dbReference>
<name>A0A1M7SHQ5_9SPHN</name>
<organism evidence="4 5">
    <name type="scientific">Erythrobacter sanguineus</name>
    <dbReference type="NCBI Taxonomy" id="198312"/>
    <lineage>
        <taxon>Bacteria</taxon>
        <taxon>Pseudomonadati</taxon>
        <taxon>Pseudomonadota</taxon>
        <taxon>Alphaproteobacteria</taxon>
        <taxon>Sphingomonadales</taxon>
        <taxon>Erythrobacteraceae</taxon>
        <taxon>Erythrobacter/Porphyrobacter group</taxon>
        <taxon>Erythrobacter</taxon>
    </lineage>
</organism>
<dbReference type="GO" id="GO:0016747">
    <property type="term" value="F:acyltransferase activity, transferring groups other than amino-acyl groups"/>
    <property type="evidence" value="ECO:0007669"/>
    <property type="project" value="InterPro"/>
</dbReference>
<feature type="transmembrane region" description="Helical" evidence="1">
    <location>
        <begin position="137"/>
        <end position="155"/>
    </location>
</feature>
<evidence type="ECO:0000313" key="5">
    <source>
        <dbReference type="Proteomes" id="UP000184391"/>
    </source>
</evidence>
<feature type="domain" description="Acyltransferase 3" evidence="2">
    <location>
        <begin position="26"/>
        <end position="242"/>
    </location>
</feature>
<keyword evidence="1" id="KW-0472">Membrane</keyword>
<evidence type="ECO:0000313" key="4">
    <source>
        <dbReference type="EMBL" id="SHN58003.1"/>
    </source>
</evidence>
<accession>A0A1M7SHQ5</accession>
<sequence>MLAATTITGWAILTPEDFHQFSKALIAASVFAANLQFARGTDYFESAEGLQPLIHTWTLGVEEQFYLMFPLLLMGASRWRKDAMLVLVTLLGLASFALALWLAPRWPVAAFYLLPTRMWELMLGAACALLPKAPRKNGWLATTGLCLILAGLWLIGPETPAPGPLFLLPTLGTALIILFAQSGTGVARLLGWRLLVLLGMISFGTYLWHQPVLFFLHYVWFGPLPMIVTVAGIFAALALGTASWRWLEEPVRRRRALARPARLVLACSAALIVPLAAGGAGYLTVLLPRSGAEAQRLAGLRPPNASAQVIVQDRRPLSFVLYGDSHAAQYFDAATARFGTGALLSNPGCLSAGAVSNRLSGDPEGAACRGLAARLTELVAERQVRTVIWAQRWERMLYADGSDAPLGTTFGKGGTHLVQAMAGLADTLPPQTRVIIVGNSPTAWAAGPLLEHGWLRCRAWRNVDCPDSYPAARAEGREVSAMLSAFAARDPRFTYVDAQAPLCPDGRCLLRQHGQLNYWDGSHMTTPAAARVMATIGSELLRP</sequence>
<dbReference type="InterPro" id="IPR043968">
    <property type="entry name" value="SGNH"/>
</dbReference>
<reference evidence="5" key="1">
    <citation type="submission" date="2016-12" db="EMBL/GenBank/DDBJ databases">
        <authorList>
            <person name="Varghese N."/>
            <person name="Submissions S."/>
        </authorList>
    </citation>
    <scope>NUCLEOTIDE SEQUENCE [LARGE SCALE GENOMIC DNA]</scope>
    <source>
        <strain evidence="5">DSM 11032</strain>
    </source>
</reference>
<dbReference type="Pfam" id="PF01757">
    <property type="entry name" value="Acyl_transf_3"/>
    <property type="match status" value="1"/>
</dbReference>
<feature type="transmembrane region" description="Helical" evidence="1">
    <location>
        <begin position="109"/>
        <end position="130"/>
    </location>
</feature>
<dbReference type="STRING" id="198312.SAMN02745193_01725"/>
<keyword evidence="1" id="KW-0812">Transmembrane</keyword>
<feature type="transmembrane region" description="Helical" evidence="1">
    <location>
        <begin position="161"/>
        <end position="180"/>
    </location>
</feature>
<keyword evidence="1" id="KW-1133">Transmembrane helix</keyword>